<protein>
    <submittedName>
        <fullName evidence="1">Uncharacterized protein</fullName>
    </submittedName>
</protein>
<accession>A0A369K5F9</accession>
<dbReference type="AlphaFoldDB" id="A0A369K5F9"/>
<dbReference type="Proteomes" id="UP000076154">
    <property type="component" value="Unassembled WGS sequence"/>
</dbReference>
<sequence>MTSTTTSRIADRLYARHTRNRPHIKYFARNREGFQMNLFTVYVYMILTISTTEQETCAARYREVRDSVDKMGPEVCLKWLSSEEGQNGRSRCYAPLHKNSTPWVVHGNLKSGK</sequence>
<keyword evidence="2" id="KW-1185">Reference proteome</keyword>
<name>A0A369K5F9_HYPMA</name>
<dbReference type="EMBL" id="LUEZ02000009">
    <property type="protein sequence ID" value="RDB29861.1"/>
    <property type="molecule type" value="Genomic_DNA"/>
</dbReference>
<organism evidence="1 2">
    <name type="scientific">Hypsizygus marmoreus</name>
    <name type="common">White beech mushroom</name>
    <name type="synonym">Agaricus marmoreus</name>
    <dbReference type="NCBI Taxonomy" id="39966"/>
    <lineage>
        <taxon>Eukaryota</taxon>
        <taxon>Fungi</taxon>
        <taxon>Dikarya</taxon>
        <taxon>Basidiomycota</taxon>
        <taxon>Agaricomycotina</taxon>
        <taxon>Agaricomycetes</taxon>
        <taxon>Agaricomycetidae</taxon>
        <taxon>Agaricales</taxon>
        <taxon>Tricholomatineae</taxon>
        <taxon>Lyophyllaceae</taxon>
        <taxon>Hypsizygus</taxon>
    </lineage>
</organism>
<evidence type="ECO:0000313" key="1">
    <source>
        <dbReference type="EMBL" id="RDB29861.1"/>
    </source>
</evidence>
<reference evidence="1" key="1">
    <citation type="submission" date="2018-04" db="EMBL/GenBank/DDBJ databases">
        <title>Whole genome sequencing of Hypsizygus marmoreus.</title>
        <authorList>
            <person name="Choi I.-G."/>
            <person name="Min B."/>
            <person name="Kim J.-G."/>
            <person name="Kim S."/>
            <person name="Oh Y.-L."/>
            <person name="Kong W.-S."/>
            <person name="Park H."/>
            <person name="Jeong J."/>
            <person name="Song E.-S."/>
        </authorList>
    </citation>
    <scope>NUCLEOTIDE SEQUENCE [LARGE SCALE GENOMIC DNA]</scope>
    <source>
        <strain evidence="1">51987-8</strain>
    </source>
</reference>
<dbReference type="InParanoid" id="A0A369K5F9"/>
<comment type="caution">
    <text evidence="1">The sequence shown here is derived from an EMBL/GenBank/DDBJ whole genome shotgun (WGS) entry which is preliminary data.</text>
</comment>
<evidence type="ECO:0000313" key="2">
    <source>
        <dbReference type="Proteomes" id="UP000076154"/>
    </source>
</evidence>
<gene>
    <name evidence="1" type="ORF">Hypma_013970</name>
</gene>
<proteinExistence type="predicted"/>